<organism evidence="1 2">
    <name type="scientific">Paramecium pentaurelia</name>
    <dbReference type="NCBI Taxonomy" id="43138"/>
    <lineage>
        <taxon>Eukaryota</taxon>
        <taxon>Sar</taxon>
        <taxon>Alveolata</taxon>
        <taxon>Ciliophora</taxon>
        <taxon>Intramacronucleata</taxon>
        <taxon>Oligohymenophorea</taxon>
        <taxon>Peniculida</taxon>
        <taxon>Parameciidae</taxon>
        <taxon>Paramecium</taxon>
    </lineage>
</organism>
<proteinExistence type="predicted"/>
<accession>A0A8S1YJ58</accession>
<protein>
    <submittedName>
        <fullName evidence="1">Uncharacterized protein</fullName>
    </submittedName>
</protein>
<gene>
    <name evidence="1" type="ORF">PPENT_87.1.T1790001</name>
</gene>
<reference evidence="1" key="1">
    <citation type="submission" date="2021-01" db="EMBL/GenBank/DDBJ databases">
        <authorList>
            <consortium name="Genoscope - CEA"/>
            <person name="William W."/>
        </authorList>
    </citation>
    <scope>NUCLEOTIDE SEQUENCE</scope>
</reference>
<dbReference type="Proteomes" id="UP000689195">
    <property type="component" value="Unassembled WGS sequence"/>
</dbReference>
<dbReference type="EMBL" id="CAJJDO010000179">
    <property type="protein sequence ID" value="CAD8213441.1"/>
    <property type="molecule type" value="Genomic_DNA"/>
</dbReference>
<keyword evidence="2" id="KW-1185">Reference proteome</keyword>
<sequence length="66" mass="7618">MIQDDTSQIPYRYKILNTFKVTLQESSLLSLAIQAIYTIKYKDVKERQGQTLMKLVQAVFLQYSGG</sequence>
<name>A0A8S1YJ58_9CILI</name>
<evidence type="ECO:0000313" key="1">
    <source>
        <dbReference type="EMBL" id="CAD8213441.1"/>
    </source>
</evidence>
<evidence type="ECO:0000313" key="2">
    <source>
        <dbReference type="Proteomes" id="UP000689195"/>
    </source>
</evidence>
<comment type="caution">
    <text evidence="1">The sequence shown here is derived from an EMBL/GenBank/DDBJ whole genome shotgun (WGS) entry which is preliminary data.</text>
</comment>
<dbReference type="AlphaFoldDB" id="A0A8S1YJ58"/>